<sequence length="81" mass="9070">MINRVLPSVGLETVNGQTSRPRINSASSNMDVIWCQDHLYALSHKASVEIWDFSSSASSVPVKKMEIEPTFFETEADLKEL</sequence>
<protein>
    <submittedName>
        <fullName evidence="1">Uncharacterized protein</fullName>
    </submittedName>
</protein>
<organism evidence="1 2">
    <name type="scientific">Rhododendron griersonianum</name>
    <dbReference type="NCBI Taxonomy" id="479676"/>
    <lineage>
        <taxon>Eukaryota</taxon>
        <taxon>Viridiplantae</taxon>
        <taxon>Streptophyta</taxon>
        <taxon>Embryophyta</taxon>
        <taxon>Tracheophyta</taxon>
        <taxon>Spermatophyta</taxon>
        <taxon>Magnoliopsida</taxon>
        <taxon>eudicotyledons</taxon>
        <taxon>Gunneridae</taxon>
        <taxon>Pentapetalae</taxon>
        <taxon>asterids</taxon>
        <taxon>Ericales</taxon>
        <taxon>Ericaceae</taxon>
        <taxon>Ericoideae</taxon>
        <taxon>Rhodoreae</taxon>
        <taxon>Rhododendron</taxon>
    </lineage>
</organism>
<comment type="caution">
    <text evidence="1">The sequence shown here is derived from an EMBL/GenBank/DDBJ whole genome shotgun (WGS) entry which is preliminary data.</text>
</comment>
<proteinExistence type="predicted"/>
<accession>A0AAV6KIY3</accession>
<reference evidence="1" key="1">
    <citation type="submission" date="2020-08" db="EMBL/GenBank/DDBJ databases">
        <title>Plant Genome Project.</title>
        <authorList>
            <person name="Zhang R.-G."/>
        </authorList>
    </citation>
    <scope>NUCLEOTIDE SEQUENCE</scope>
    <source>
        <strain evidence="1">WSP0</strain>
        <tissue evidence="1">Leaf</tissue>
    </source>
</reference>
<dbReference type="Proteomes" id="UP000823749">
    <property type="component" value="Chromosome 4"/>
</dbReference>
<keyword evidence="2" id="KW-1185">Reference proteome</keyword>
<dbReference type="AlphaFoldDB" id="A0AAV6KIY3"/>
<evidence type="ECO:0000313" key="1">
    <source>
        <dbReference type="EMBL" id="KAG5552087.1"/>
    </source>
</evidence>
<evidence type="ECO:0000313" key="2">
    <source>
        <dbReference type="Proteomes" id="UP000823749"/>
    </source>
</evidence>
<gene>
    <name evidence="1" type="ORF">RHGRI_010243</name>
</gene>
<dbReference type="EMBL" id="JACTNZ010000004">
    <property type="protein sequence ID" value="KAG5552087.1"/>
    <property type="molecule type" value="Genomic_DNA"/>
</dbReference>
<name>A0AAV6KIY3_9ERIC</name>